<protein>
    <recommendedName>
        <fullName evidence="10">Gustatory receptor</fullName>
    </recommendedName>
</protein>
<dbReference type="GO" id="GO:0008049">
    <property type="term" value="P:male courtship behavior"/>
    <property type="evidence" value="ECO:0007669"/>
    <property type="project" value="TreeGrafter"/>
</dbReference>
<keyword evidence="6" id="KW-0675">Receptor</keyword>
<feature type="transmembrane region" description="Helical" evidence="7">
    <location>
        <begin position="200"/>
        <end position="222"/>
    </location>
</feature>
<dbReference type="InterPro" id="IPR013604">
    <property type="entry name" value="7TM_chemorcpt"/>
</dbReference>
<dbReference type="GO" id="GO:0050909">
    <property type="term" value="P:sensory perception of taste"/>
    <property type="evidence" value="ECO:0007669"/>
    <property type="project" value="InterPro"/>
</dbReference>
<keyword evidence="4 7" id="KW-1133">Transmembrane helix</keyword>
<keyword evidence="5 7" id="KW-0472">Membrane</keyword>
<sequence length="302" mass="34916">MFTNALLIILWYIFLYRKKNLQPLLNSSKSCPKRAKKHRSQKCKRLTNFFLILVFIIPVGLATIYAYLAHETEDEAALWTYGYDIYDKRYRAAANFICSYAYFANYVVFPCLVTLTTCLLIHRYGHILFRLKKSLKVDHTSNVCMMHSRILEDYRLMEEKFRVLQDCLSVPLFLLLSISFLNLFSVLSAGLQFEIAAHHMVELCSSTATGIIILFSLAFFCCKVQEEISEIKTALGSLIDKHQFSYLKRVKDVFLLHRVEKKDVVHLSACGIIDFKRSFLPSAIGALFTYGLLITNLKIKRD</sequence>
<name>A0A4Y2PLV4_ARAVE</name>
<evidence type="ECO:0000256" key="5">
    <source>
        <dbReference type="ARBA" id="ARBA00023136"/>
    </source>
</evidence>
<comment type="caution">
    <text evidence="8">The sequence shown here is derived from an EMBL/GenBank/DDBJ whole genome shotgun (WGS) entry which is preliminary data.</text>
</comment>
<reference evidence="8 9" key="1">
    <citation type="journal article" date="2019" name="Sci. Rep.">
        <title>Orb-weaving spider Araneus ventricosus genome elucidates the spidroin gene catalogue.</title>
        <authorList>
            <person name="Kono N."/>
            <person name="Nakamura H."/>
            <person name="Ohtoshi R."/>
            <person name="Moran D.A.P."/>
            <person name="Shinohara A."/>
            <person name="Yoshida Y."/>
            <person name="Fujiwara M."/>
            <person name="Mori M."/>
            <person name="Tomita M."/>
            <person name="Arakawa K."/>
        </authorList>
    </citation>
    <scope>NUCLEOTIDE SEQUENCE [LARGE SCALE GENOMIC DNA]</scope>
</reference>
<organism evidence="8 9">
    <name type="scientific">Araneus ventricosus</name>
    <name type="common">Orbweaver spider</name>
    <name type="synonym">Epeira ventricosa</name>
    <dbReference type="NCBI Taxonomy" id="182803"/>
    <lineage>
        <taxon>Eukaryota</taxon>
        <taxon>Metazoa</taxon>
        <taxon>Ecdysozoa</taxon>
        <taxon>Arthropoda</taxon>
        <taxon>Chelicerata</taxon>
        <taxon>Arachnida</taxon>
        <taxon>Araneae</taxon>
        <taxon>Araneomorphae</taxon>
        <taxon>Entelegynae</taxon>
        <taxon>Araneoidea</taxon>
        <taxon>Araneidae</taxon>
        <taxon>Araneus</taxon>
    </lineage>
</organism>
<dbReference type="GO" id="GO:0007635">
    <property type="term" value="P:chemosensory behavior"/>
    <property type="evidence" value="ECO:0007669"/>
    <property type="project" value="TreeGrafter"/>
</dbReference>
<evidence type="ECO:0000256" key="6">
    <source>
        <dbReference type="ARBA" id="ARBA00023170"/>
    </source>
</evidence>
<dbReference type="EMBL" id="BGPR01011414">
    <property type="protein sequence ID" value="GBN51207.1"/>
    <property type="molecule type" value="Genomic_DNA"/>
</dbReference>
<dbReference type="Proteomes" id="UP000499080">
    <property type="component" value="Unassembled WGS sequence"/>
</dbReference>
<feature type="transmembrane region" description="Helical" evidence="7">
    <location>
        <begin position="46"/>
        <end position="68"/>
    </location>
</feature>
<dbReference type="GO" id="GO:0030424">
    <property type="term" value="C:axon"/>
    <property type="evidence" value="ECO:0007669"/>
    <property type="project" value="TreeGrafter"/>
</dbReference>
<evidence type="ECO:0000313" key="9">
    <source>
        <dbReference type="Proteomes" id="UP000499080"/>
    </source>
</evidence>
<accession>A0A4Y2PLV4</accession>
<evidence type="ECO:0000313" key="8">
    <source>
        <dbReference type="EMBL" id="GBN51207.1"/>
    </source>
</evidence>
<dbReference type="AlphaFoldDB" id="A0A4Y2PLV4"/>
<evidence type="ECO:0000256" key="1">
    <source>
        <dbReference type="ARBA" id="ARBA00004651"/>
    </source>
</evidence>
<keyword evidence="3 7" id="KW-0812">Transmembrane</keyword>
<comment type="subcellular location">
    <subcellularLocation>
        <location evidence="1">Cell membrane</location>
        <topology evidence="1">Multi-pass membrane protein</topology>
    </subcellularLocation>
</comment>
<feature type="transmembrane region" description="Helical" evidence="7">
    <location>
        <begin position="167"/>
        <end position="188"/>
    </location>
</feature>
<evidence type="ECO:0000256" key="7">
    <source>
        <dbReference type="SAM" id="Phobius"/>
    </source>
</evidence>
<evidence type="ECO:0000256" key="4">
    <source>
        <dbReference type="ARBA" id="ARBA00022989"/>
    </source>
</evidence>
<gene>
    <name evidence="8" type="ORF">AVEN_74338_1</name>
</gene>
<dbReference type="PANTHER" id="PTHR21143:SF133">
    <property type="entry name" value="GUSTATORY AND PHEROMONE RECEPTOR 32A-RELATED"/>
    <property type="match status" value="1"/>
</dbReference>
<dbReference type="Pfam" id="PF08395">
    <property type="entry name" value="7tm_7"/>
    <property type="match status" value="1"/>
</dbReference>
<dbReference type="PANTHER" id="PTHR21143">
    <property type="entry name" value="INVERTEBRATE GUSTATORY RECEPTOR"/>
    <property type="match status" value="1"/>
</dbReference>
<keyword evidence="9" id="KW-1185">Reference proteome</keyword>
<feature type="transmembrane region" description="Helical" evidence="7">
    <location>
        <begin position="100"/>
        <end position="122"/>
    </location>
</feature>
<evidence type="ECO:0000256" key="2">
    <source>
        <dbReference type="ARBA" id="ARBA00022475"/>
    </source>
</evidence>
<keyword evidence="2" id="KW-1003">Cell membrane</keyword>
<dbReference type="GO" id="GO:0043025">
    <property type="term" value="C:neuronal cell body"/>
    <property type="evidence" value="ECO:0007669"/>
    <property type="project" value="TreeGrafter"/>
</dbReference>
<evidence type="ECO:0000256" key="3">
    <source>
        <dbReference type="ARBA" id="ARBA00022692"/>
    </source>
</evidence>
<dbReference type="GO" id="GO:0030425">
    <property type="term" value="C:dendrite"/>
    <property type="evidence" value="ECO:0007669"/>
    <property type="project" value="TreeGrafter"/>
</dbReference>
<proteinExistence type="predicted"/>
<dbReference type="GO" id="GO:0005886">
    <property type="term" value="C:plasma membrane"/>
    <property type="evidence" value="ECO:0007669"/>
    <property type="project" value="UniProtKB-SubCell"/>
</dbReference>
<evidence type="ECO:0008006" key="10">
    <source>
        <dbReference type="Google" id="ProtNLM"/>
    </source>
</evidence>